<protein>
    <submittedName>
        <fullName evidence="1">Transmembrane protein</fullName>
    </submittedName>
</protein>
<evidence type="ECO:0000313" key="2">
    <source>
        <dbReference type="Proteomes" id="UP000237271"/>
    </source>
</evidence>
<keyword evidence="2" id="KW-1185">Reference proteome</keyword>
<evidence type="ECO:0000313" key="1">
    <source>
        <dbReference type="EMBL" id="POM80320.1"/>
    </source>
</evidence>
<comment type="caution">
    <text evidence="1">The sequence shown here is derived from an EMBL/GenBank/DDBJ whole genome shotgun (WGS) entry which is preliminary data.</text>
</comment>
<reference evidence="1 2" key="1">
    <citation type="journal article" date="2017" name="Genome Biol. Evol.">
        <title>Phytophthora megakarya and P. palmivora, closely related causal agents of cacao black pod rot, underwent increases in genome sizes and gene numbers by different mechanisms.</title>
        <authorList>
            <person name="Ali S.S."/>
            <person name="Shao J."/>
            <person name="Lary D.J."/>
            <person name="Kronmiller B."/>
            <person name="Shen D."/>
            <person name="Strem M.D."/>
            <person name="Amoako-Attah I."/>
            <person name="Akrofi A.Y."/>
            <person name="Begoude B.A."/>
            <person name="Ten Hoopen G.M."/>
            <person name="Coulibaly K."/>
            <person name="Kebe B.I."/>
            <person name="Melnick R.L."/>
            <person name="Guiltinan M.J."/>
            <person name="Tyler B.M."/>
            <person name="Meinhardt L.W."/>
            <person name="Bailey B.A."/>
        </authorList>
    </citation>
    <scope>NUCLEOTIDE SEQUENCE [LARGE SCALE GENOMIC DNA]</scope>
    <source>
        <strain evidence="2">sbr112.9</strain>
    </source>
</reference>
<dbReference type="EMBL" id="NCKW01000541">
    <property type="protein sequence ID" value="POM80320.1"/>
    <property type="molecule type" value="Genomic_DNA"/>
</dbReference>
<dbReference type="AlphaFoldDB" id="A0A2P4YR92"/>
<dbReference type="OrthoDB" id="10437447at2759"/>
<organism evidence="1 2">
    <name type="scientific">Phytophthora palmivora</name>
    <dbReference type="NCBI Taxonomy" id="4796"/>
    <lineage>
        <taxon>Eukaryota</taxon>
        <taxon>Sar</taxon>
        <taxon>Stramenopiles</taxon>
        <taxon>Oomycota</taxon>
        <taxon>Peronosporomycetes</taxon>
        <taxon>Peronosporales</taxon>
        <taxon>Peronosporaceae</taxon>
        <taxon>Phytophthora</taxon>
    </lineage>
</organism>
<keyword evidence="1" id="KW-0812">Transmembrane</keyword>
<accession>A0A2P4YR92</accession>
<proteinExistence type="predicted"/>
<keyword evidence="1" id="KW-0472">Membrane</keyword>
<gene>
    <name evidence="1" type="ORF">PHPALM_1857</name>
</gene>
<sequence length="99" mass="10610">MITIGTLYNAVAMILPMWTANSTVNSALTTDMIKDITVIVFSYRDVAKCLGNSDLHVEHEDDKFLDKSCGLLGMATMTFGGMSMSNGLMAIISIVGAIT</sequence>
<name>A0A2P4YR92_9STRA</name>
<dbReference type="Proteomes" id="UP000237271">
    <property type="component" value="Unassembled WGS sequence"/>
</dbReference>